<dbReference type="PANTHER" id="PTHR12992">
    <property type="entry name" value="NUDIX HYDROLASE"/>
    <property type="match status" value="1"/>
</dbReference>
<comment type="caution">
    <text evidence="2">The sequence shown here is derived from an EMBL/GenBank/DDBJ whole genome shotgun (WGS) entry which is preliminary data.</text>
</comment>
<protein>
    <submittedName>
        <fullName evidence="2">Uncharacterized protein</fullName>
    </submittedName>
</protein>
<accession>A0ABC8QY50</accession>
<dbReference type="InterPro" id="IPR045121">
    <property type="entry name" value="CoAse"/>
</dbReference>
<feature type="region of interest" description="Disordered" evidence="1">
    <location>
        <begin position="1"/>
        <end position="53"/>
    </location>
</feature>
<feature type="non-terminal residue" evidence="2">
    <location>
        <position position="101"/>
    </location>
</feature>
<keyword evidence="3" id="KW-1185">Reference proteome</keyword>
<dbReference type="EMBL" id="CAUOFW020000834">
    <property type="protein sequence ID" value="CAK9137684.1"/>
    <property type="molecule type" value="Genomic_DNA"/>
</dbReference>
<dbReference type="Gene3D" id="3.90.79.10">
    <property type="entry name" value="Nucleoside Triphosphate Pyrophosphohydrolase"/>
    <property type="match status" value="1"/>
</dbReference>
<proteinExistence type="predicted"/>
<dbReference type="PANTHER" id="PTHR12992:SF41">
    <property type="entry name" value="NUDIX HYDROLASE 11"/>
    <property type="match status" value="1"/>
</dbReference>
<feature type="non-terminal residue" evidence="2">
    <location>
        <position position="1"/>
    </location>
</feature>
<evidence type="ECO:0000313" key="2">
    <source>
        <dbReference type="EMBL" id="CAK9137684.1"/>
    </source>
</evidence>
<dbReference type="Proteomes" id="UP001642360">
    <property type="component" value="Unassembled WGS sequence"/>
</dbReference>
<name>A0ABC8QY50_9AQUA</name>
<feature type="compositionally biased region" description="Basic and acidic residues" evidence="1">
    <location>
        <begin position="19"/>
        <end position="45"/>
    </location>
</feature>
<reference evidence="2 3" key="1">
    <citation type="submission" date="2024-02" db="EMBL/GenBank/DDBJ databases">
        <authorList>
            <person name="Vignale AGUSTIN F."/>
            <person name="Sosa J E."/>
            <person name="Modenutti C."/>
        </authorList>
    </citation>
    <scope>NUCLEOTIDE SEQUENCE [LARGE SCALE GENOMIC DNA]</scope>
</reference>
<gene>
    <name evidence="2" type="ORF">ILEXP_LOCUS4709</name>
</gene>
<evidence type="ECO:0000313" key="3">
    <source>
        <dbReference type="Proteomes" id="UP001642360"/>
    </source>
</evidence>
<sequence>GLKDLAQQLSLYKPLHPLNDTKNKNSNKDPTTRDTSAKLFPREFDSNTESATNPITNQCERLRSNRVAVLICIFEGENGELRVILTKRPSTLSSHSGQSLM</sequence>
<dbReference type="AlphaFoldDB" id="A0ABC8QY50"/>
<organism evidence="2 3">
    <name type="scientific">Ilex paraguariensis</name>
    <name type="common">yerba mate</name>
    <dbReference type="NCBI Taxonomy" id="185542"/>
    <lineage>
        <taxon>Eukaryota</taxon>
        <taxon>Viridiplantae</taxon>
        <taxon>Streptophyta</taxon>
        <taxon>Embryophyta</taxon>
        <taxon>Tracheophyta</taxon>
        <taxon>Spermatophyta</taxon>
        <taxon>Magnoliopsida</taxon>
        <taxon>eudicotyledons</taxon>
        <taxon>Gunneridae</taxon>
        <taxon>Pentapetalae</taxon>
        <taxon>asterids</taxon>
        <taxon>campanulids</taxon>
        <taxon>Aquifoliales</taxon>
        <taxon>Aquifoliaceae</taxon>
        <taxon>Ilex</taxon>
    </lineage>
</organism>
<evidence type="ECO:0000256" key="1">
    <source>
        <dbReference type="SAM" id="MobiDB-lite"/>
    </source>
</evidence>